<keyword evidence="5" id="KW-1185">Reference proteome</keyword>
<reference evidence="4 5" key="1">
    <citation type="submission" date="2023-09" db="EMBL/GenBank/DDBJ databases">
        <title>Xinfangfangia sedmenti sp. nov., isolated the sedment.</title>
        <authorList>
            <person name="Xu L."/>
        </authorList>
    </citation>
    <scope>NUCLEOTIDE SEQUENCE [LARGE SCALE GENOMIC DNA]</scope>
    <source>
        <strain evidence="4 5">LG-4</strain>
    </source>
</reference>
<dbReference type="PANTHER" id="PTHR44196:SF1">
    <property type="entry name" value="DEHYDROGENASE_REDUCTASE SDR FAMILY MEMBER 7B"/>
    <property type="match status" value="1"/>
</dbReference>
<dbReference type="Pfam" id="PF00106">
    <property type="entry name" value="adh_short"/>
    <property type="match status" value="1"/>
</dbReference>
<organism evidence="4 5">
    <name type="scientific">Ruixingdingia sedimenti</name>
    <dbReference type="NCBI Taxonomy" id="3073604"/>
    <lineage>
        <taxon>Bacteria</taxon>
        <taxon>Pseudomonadati</taxon>
        <taxon>Pseudomonadota</taxon>
        <taxon>Alphaproteobacteria</taxon>
        <taxon>Rhodobacterales</taxon>
        <taxon>Paracoccaceae</taxon>
        <taxon>Ruixingdingia</taxon>
    </lineage>
</organism>
<name>A0ABU1FCT8_9RHOB</name>
<dbReference type="PRINTS" id="PR00080">
    <property type="entry name" value="SDRFAMILY"/>
</dbReference>
<dbReference type="InterPro" id="IPR036291">
    <property type="entry name" value="NAD(P)-bd_dom_sf"/>
</dbReference>
<evidence type="ECO:0000313" key="4">
    <source>
        <dbReference type="EMBL" id="MDR5654708.1"/>
    </source>
</evidence>
<dbReference type="PRINTS" id="PR00081">
    <property type="entry name" value="GDHRDH"/>
</dbReference>
<sequence length="309" mass="32300">MTQHIAPLERSTIVLCGASSGFGRGAALELGRRGARLVLMARRQAALADLAGAINAAGGQAIATAGDISRAGDVAAVAAAAVEGFGGFDIWINNVGIGALGLFWDIPVEDQARVIDVNLKGLMFGAHAAMRQFRAQGHGVLVNVGSIDSEVPIAYQTTYAATKAAVLSLGRSLNAELRLAGLGDRIRVGTVMPWAVDTPWWNHAANYTGHAPRMAAMDDPSLVVDAILRACTDPQEEMPVGPKARAANLSHRLFPDLTERLSSTVAHREVQKADPLAPTAGAIYTPSTAPADIGGGVRARMRAEDADRT</sequence>
<evidence type="ECO:0000256" key="3">
    <source>
        <dbReference type="RuleBase" id="RU000363"/>
    </source>
</evidence>
<dbReference type="EMBL" id="JAVKPH010000032">
    <property type="protein sequence ID" value="MDR5654708.1"/>
    <property type="molecule type" value="Genomic_DNA"/>
</dbReference>
<dbReference type="InterPro" id="IPR002347">
    <property type="entry name" value="SDR_fam"/>
</dbReference>
<dbReference type="PANTHER" id="PTHR44196">
    <property type="entry name" value="DEHYDROGENASE/REDUCTASE SDR FAMILY MEMBER 7B"/>
    <property type="match status" value="1"/>
</dbReference>
<protein>
    <submittedName>
        <fullName evidence="4">SDR family NAD(P)-dependent oxidoreductase</fullName>
    </submittedName>
</protein>
<gene>
    <name evidence="4" type="ORF">RGD00_19025</name>
</gene>
<evidence type="ECO:0000313" key="5">
    <source>
        <dbReference type="Proteomes" id="UP001247754"/>
    </source>
</evidence>
<evidence type="ECO:0000256" key="2">
    <source>
        <dbReference type="ARBA" id="ARBA00023002"/>
    </source>
</evidence>
<proteinExistence type="inferred from homology"/>
<dbReference type="RefSeq" id="WP_310458859.1">
    <property type="nucleotide sequence ID" value="NZ_JAVKPH010000032.1"/>
</dbReference>
<comment type="caution">
    <text evidence="4">The sequence shown here is derived from an EMBL/GenBank/DDBJ whole genome shotgun (WGS) entry which is preliminary data.</text>
</comment>
<comment type="similarity">
    <text evidence="1 3">Belongs to the short-chain dehydrogenases/reductases (SDR) family.</text>
</comment>
<keyword evidence="2" id="KW-0560">Oxidoreductase</keyword>
<dbReference type="SUPFAM" id="SSF51735">
    <property type="entry name" value="NAD(P)-binding Rossmann-fold domains"/>
    <property type="match status" value="1"/>
</dbReference>
<evidence type="ECO:0000256" key="1">
    <source>
        <dbReference type="ARBA" id="ARBA00006484"/>
    </source>
</evidence>
<dbReference type="Gene3D" id="3.40.50.720">
    <property type="entry name" value="NAD(P)-binding Rossmann-like Domain"/>
    <property type="match status" value="1"/>
</dbReference>
<dbReference type="Proteomes" id="UP001247754">
    <property type="component" value="Unassembled WGS sequence"/>
</dbReference>
<accession>A0ABU1FCT8</accession>